<protein>
    <submittedName>
        <fullName evidence="3">ComF: comF family protein</fullName>
    </submittedName>
</protein>
<sequence length="250" mass="27601">MLLDHRWRRWRARWARAVPALCEACGRWPDGPLCPTCQRDLAPLMPRCPRCALPRPAEVPFCASCLGREAPPWTQVLARVDYAPPWDAWVAALKFRGRLGLAAPLARLWLDDPALDALLRGCDVWLPIPLAPRRLAERGYNQVWALMQALAAWRPTPCAWPTALQRRDDAPAQHRLDRAQRLAQAPQLFALDAHAAHRIRGCHVLVVDDVMTTGATLQAASAVLLAAGARAVSALVLARTPRPGSPASME</sequence>
<comment type="caution">
    <text evidence="3">The sequence shown here is derived from an EMBL/GenBank/DDBJ whole genome shotgun (WGS) entry which is preliminary data.</text>
</comment>
<organism evidence="3 4">
    <name type="scientific">Tepidimonas charontis</name>
    <dbReference type="NCBI Taxonomy" id="2267262"/>
    <lineage>
        <taxon>Bacteria</taxon>
        <taxon>Pseudomonadati</taxon>
        <taxon>Pseudomonadota</taxon>
        <taxon>Betaproteobacteria</taxon>
        <taxon>Burkholderiales</taxon>
        <taxon>Tepidimonas</taxon>
    </lineage>
</organism>
<evidence type="ECO:0000259" key="2">
    <source>
        <dbReference type="Pfam" id="PF00156"/>
    </source>
</evidence>
<evidence type="ECO:0000313" key="4">
    <source>
        <dbReference type="Proteomes" id="UP000318294"/>
    </source>
</evidence>
<dbReference type="SUPFAM" id="SSF53271">
    <property type="entry name" value="PRTase-like"/>
    <property type="match status" value="1"/>
</dbReference>
<accession>A0A554X9G8</accession>
<evidence type="ECO:0000256" key="1">
    <source>
        <dbReference type="ARBA" id="ARBA00008007"/>
    </source>
</evidence>
<keyword evidence="4" id="KW-1185">Reference proteome</keyword>
<name>A0A554X9G8_9BURK</name>
<comment type="similarity">
    <text evidence="1">Belongs to the ComF/GntX family.</text>
</comment>
<dbReference type="InterPro" id="IPR000836">
    <property type="entry name" value="PRTase_dom"/>
</dbReference>
<feature type="domain" description="Phosphoribosyltransferase" evidence="2">
    <location>
        <begin position="186"/>
        <end position="242"/>
    </location>
</feature>
<dbReference type="CDD" id="cd06223">
    <property type="entry name" value="PRTases_typeI"/>
    <property type="match status" value="1"/>
</dbReference>
<dbReference type="RefSeq" id="WP_161595505.1">
    <property type="nucleotide sequence ID" value="NZ_VJON01000039.1"/>
</dbReference>
<dbReference type="Pfam" id="PF00156">
    <property type="entry name" value="Pribosyltran"/>
    <property type="match status" value="1"/>
</dbReference>
<dbReference type="PANTHER" id="PTHR47505:SF1">
    <property type="entry name" value="DNA UTILIZATION PROTEIN YHGH"/>
    <property type="match status" value="1"/>
</dbReference>
<proteinExistence type="inferred from homology"/>
<dbReference type="Gene3D" id="3.40.50.2020">
    <property type="match status" value="1"/>
</dbReference>
<reference evidence="3 4" key="1">
    <citation type="submission" date="2019-07" db="EMBL/GenBank/DDBJ databases">
        <title>Tepidimonas charontis SPSP-6 draft genome.</title>
        <authorList>
            <person name="Da Costa M.S."/>
            <person name="Froufe H.J.C."/>
            <person name="Egas C."/>
            <person name="Albuquerque L."/>
        </authorList>
    </citation>
    <scope>NUCLEOTIDE SEQUENCE [LARGE SCALE GENOMIC DNA]</scope>
    <source>
        <strain evidence="3 4">SPSP-6</strain>
    </source>
</reference>
<dbReference type="InterPro" id="IPR051910">
    <property type="entry name" value="ComF/GntX_DNA_util-trans"/>
</dbReference>
<dbReference type="InterPro" id="IPR029057">
    <property type="entry name" value="PRTase-like"/>
</dbReference>
<gene>
    <name evidence="3" type="ORF">Tchar_02110</name>
</gene>
<evidence type="ECO:0000313" key="3">
    <source>
        <dbReference type="EMBL" id="TSE32463.1"/>
    </source>
</evidence>
<dbReference type="OrthoDB" id="9793412at2"/>
<dbReference type="AlphaFoldDB" id="A0A554X9G8"/>
<dbReference type="Proteomes" id="UP000318294">
    <property type="component" value="Unassembled WGS sequence"/>
</dbReference>
<dbReference type="EMBL" id="VJON01000039">
    <property type="protein sequence ID" value="TSE32463.1"/>
    <property type="molecule type" value="Genomic_DNA"/>
</dbReference>
<dbReference type="PANTHER" id="PTHR47505">
    <property type="entry name" value="DNA UTILIZATION PROTEIN YHGH"/>
    <property type="match status" value="1"/>
</dbReference>